<protein>
    <recommendedName>
        <fullName evidence="1">PatA-like N-terminal domain-containing protein</fullName>
    </recommendedName>
</protein>
<dbReference type="SUPFAM" id="SSF160246">
    <property type="entry name" value="EspE N-terminal domain-like"/>
    <property type="match status" value="1"/>
</dbReference>
<evidence type="ECO:0000313" key="3">
    <source>
        <dbReference type="Proteomes" id="UP000177230"/>
    </source>
</evidence>
<sequence length="137" mass="15041">MGEIKQLGKVQFGDVVGTAIKEHWSGVLTIDNPEYTEYVEFKGGSISGFSSAERKKLIGEILTAGGHLSPEEVKRAVDHQKKNGGRLGDILVELEMITRQRLEEAMALHQMSVLALCLSAKDSELSFEPDIALESKK</sequence>
<evidence type="ECO:0000259" key="1">
    <source>
        <dbReference type="Pfam" id="PF14332"/>
    </source>
</evidence>
<reference evidence="2 3" key="1">
    <citation type="journal article" date="2016" name="Nat. Commun.">
        <title>Thousands of microbial genomes shed light on interconnected biogeochemical processes in an aquifer system.</title>
        <authorList>
            <person name="Anantharaman K."/>
            <person name="Brown C.T."/>
            <person name="Hug L.A."/>
            <person name="Sharon I."/>
            <person name="Castelle C.J."/>
            <person name="Probst A.J."/>
            <person name="Thomas B.C."/>
            <person name="Singh A."/>
            <person name="Wilkins M.J."/>
            <person name="Karaoz U."/>
            <person name="Brodie E.L."/>
            <person name="Williams K.H."/>
            <person name="Hubbard S.S."/>
            <person name="Banfield J.F."/>
        </authorList>
    </citation>
    <scope>NUCLEOTIDE SEQUENCE [LARGE SCALE GENOMIC DNA]</scope>
</reference>
<dbReference type="Pfam" id="PF14332">
    <property type="entry name" value="DUF4388"/>
    <property type="match status" value="1"/>
</dbReference>
<dbReference type="Proteomes" id="UP000177230">
    <property type="component" value="Unassembled WGS sequence"/>
</dbReference>
<evidence type="ECO:0000313" key="2">
    <source>
        <dbReference type="EMBL" id="OGF13901.1"/>
    </source>
</evidence>
<proteinExistence type="predicted"/>
<gene>
    <name evidence="2" type="ORF">A2024_10685</name>
</gene>
<feature type="domain" description="PatA-like N-terminal" evidence="1">
    <location>
        <begin position="7"/>
        <end position="133"/>
    </location>
</feature>
<dbReference type="InterPro" id="IPR025497">
    <property type="entry name" value="PatA-like_N"/>
</dbReference>
<accession>A0A1F5RIP3</accession>
<comment type="caution">
    <text evidence="2">The sequence shown here is derived from an EMBL/GenBank/DDBJ whole genome shotgun (WGS) entry which is preliminary data.</text>
</comment>
<organism evidence="2 3">
    <name type="scientific">Candidatus Edwardsbacteria bacterium GWF2_54_11</name>
    <dbReference type="NCBI Taxonomy" id="1817851"/>
    <lineage>
        <taxon>Bacteria</taxon>
        <taxon>Candidatus Edwardsiibacteriota</taxon>
    </lineage>
</organism>
<dbReference type="AlphaFoldDB" id="A0A1F5RIP3"/>
<name>A0A1F5RIP3_9BACT</name>
<dbReference type="InterPro" id="IPR037257">
    <property type="entry name" value="T2SS_E_N_sf"/>
</dbReference>
<dbReference type="EMBL" id="MFFM01000011">
    <property type="protein sequence ID" value="OGF13901.1"/>
    <property type="molecule type" value="Genomic_DNA"/>
</dbReference>